<dbReference type="PANTHER" id="PTHR34975:SF2">
    <property type="entry name" value="SPORE GERMINATION PROTEIN A2"/>
    <property type="match status" value="1"/>
</dbReference>
<reference evidence="9 10" key="1">
    <citation type="submission" date="2020-08" db="EMBL/GenBank/DDBJ databases">
        <title>Cohnella phylogeny.</title>
        <authorList>
            <person name="Dunlap C."/>
        </authorList>
    </citation>
    <scope>NUCLEOTIDE SEQUENCE [LARGE SCALE GENOMIC DNA]</scope>
    <source>
        <strain evidence="9 10">DSM 28246</strain>
    </source>
</reference>
<evidence type="ECO:0000256" key="8">
    <source>
        <dbReference type="SAM" id="Phobius"/>
    </source>
</evidence>
<feature type="transmembrane region" description="Helical" evidence="8">
    <location>
        <begin position="332"/>
        <end position="353"/>
    </location>
</feature>
<sequence>MMPFVRVGRISIITTVLLSVGLLNHVIILPLLFDASGRDAWVAILATTVVMMIWLLAVYRIVRDIGTQHVLDWLQEKGGSITKFIIVGFVCAFLLGSSIVTTVDTMTWGTSSYLPSTPSLVTSVVFVLLCAFAAYQGLHIIVYISCILLPVVIVLGFFVAGANSSRKDYDQLFPVLEHGYAPIWDGMVVVGSGFAELLIFALLQSYTAKPFNPLHLYITGAIVAILCFGPVVGATTEFGVYEATSLRFPAYAQWRLVRIGKYIEHVDFFAIFQWLSGAFIRTAATLCLLLDLLNFRTPGRRIGGLVVLGIVLVAINAYPFGDALQYRFFGRWMPISLVVMLLLSVYLFVLAGVRRKGGEDRGADRI</sequence>
<name>A0A7X0RNB6_9BACL</name>
<feature type="transmembrane region" description="Helical" evidence="8">
    <location>
        <begin position="181"/>
        <end position="202"/>
    </location>
</feature>
<comment type="similarity">
    <text evidence="2">Belongs to the amino acid-polyamine-organocation (APC) superfamily. Spore germination protein (SGP) (TC 2.A.3.9) family.</text>
</comment>
<feature type="transmembrane region" description="Helical" evidence="8">
    <location>
        <begin position="302"/>
        <end position="320"/>
    </location>
</feature>
<proteinExistence type="inferred from homology"/>
<gene>
    <name evidence="9" type="ORF">H7C19_00850</name>
</gene>
<dbReference type="InterPro" id="IPR004761">
    <property type="entry name" value="Spore_GerAB"/>
</dbReference>
<evidence type="ECO:0000313" key="9">
    <source>
        <dbReference type="EMBL" id="MBB6669229.1"/>
    </source>
</evidence>
<dbReference type="EMBL" id="JACJVP010000001">
    <property type="protein sequence ID" value="MBB6669229.1"/>
    <property type="molecule type" value="Genomic_DNA"/>
</dbReference>
<keyword evidence="7 8" id="KW-0472">Membrane</keyword>
<evidence type="ECO:0000256" key="1">
    <source>
        <dbReference type="ARBA" id="ARBA00004141"/>
    </source>
</evidence>
<accession>A0A7X0RNB6</accession>
<evidence type="ECO:0000256" key="4">
    <source>
        <dbReference type="ARBA" id="ARBA00022544"/>
    </source>
</evidence>
<dbReference type="NCBIfam" id="TIGR00912">
    <property type="entry name" value="2A0309"/>
    <property type="match status" value="1"/>
</dbReference>
<evidence type="ECO:0000256" key="3">
    <source>
        <dbReference type="ARBA" id="ARBA00022448"/>
    </source>
</evidence>
<dbReference type="RefSeq" id="WP_185140663.1">
    <property type="nucleotide sequence ID" value="NZ_JACJVP010000001.1"/>
</dbReference>
<keyword evidence="6 8" id="KW-1133">Transmembrane helix</keyword>
<feature type="transmembrane region" description="Helical" evidence="8">
    <location>
        <begin position="214"/>
        <end position="232"/>
    </location>
</feature>
<keyword evidence="4" id="KW-0309">Germination</keyword>
<evidence type="ECO:0000256" key="7">
    <source>
        <dbReference type="ARBA" id="ARBA00023136"/>
    </source>
</evidence>
<dbReference type="GO" id="GO:0016020">
    <property type="term" value="C:membrane"/>
    <property type="evidence" value="ECO:0007669"/>
    <property type="project" value="UniProtKB-SubCell"/>
</dbReference>
<comment type="subcellular location">
    <subcellularLocation>
        <location evidence="1">Membrane</location>
        <topology evidence="1">Multi-pass membrane protein</topology>
    </subcellularLocation>
</comment>
<evidence type="ECO:0000256" key="5">
    <source>
        <dbReference type="ARBA" id="ARBA00022692"/>
    </source>
</evidence>
<feature type="transmembrane region" description="Helical" evidence="8">
    <location>
        <begin position="271"/>
        <end position="290"/>
    </location>
</feature>
<feature type="transmembrane region" description="Helical" evidence="8">
    <location>
        <begin position="113"/>
        <end position="133"/>
    </location>
</feature>
<dbReference type="PANTHER" id="PTHR34975">
    <property type="entry name" value="SPORE GERMINATION PROTEIN A2"/>
    <property type="match status" value="1"/>
</dbReference>
<protein>
    <submittedName>
        <fullName evidence="9">Endospore germination permease</fullName>
    </submittedName>
</protein>
<comment type="caution">
    <text evidence="9">The sequence shown here is derived from an EMBL/GenBank/DDBJ whole genome shotgun (WGS) entry which is preliminary data.</text>
</comment>
<feature type="transmembrane region" description="Helical" evidence="8">
    <location>
        <begin position="39"/>
        <end position="59"/>
    </location>
</feature>
<dbReference type="GO" id="GO:0009847">
    <property type="term" value="P:spore germination"/>
    <property type="evidence" value="ECO:0007669"/>
    <property type="project" value="InterPro"/>
</dbReference>
<dbReference type="AlphaFoldDB" id="A0A7X0RNB6"/>
<keyword evidence="10" id="KW-1185">Reference proteome</keyword>
<organism evidence="9 10">
    <name type="scientific">Cohnella nanjingensis</name>
    <dbReference type="NCBI Taxonomy" id="1387779"/>
    <lineage>
        <taxon>Bacteria</taxon>
        <taxon>Bacillati</taxon>
        <taxon>Bacillota</taxon>
        <taxon>Bacilli</taxon>
        <taxon>Bacillales</taxon>
        <taxon>Paenibacillaceae</taxon>
        <taxon>Cohnella</taxon>
    </lineage>
</organism>
<dbReference type="Pfam" id="PF03845">
    <property type="entry name" value="Spore_permease"/>
    <property type="match status" value="1"/>
</dbReference>
<evidence type="ECO:0000256" key="6">
    <source>
        <dbReference type="ARBA" id="ARBA00022989"/>
    </source>
</evidence>
<feature type="transmembrane region" description="Helical" evidence="8">
    <location>
        <begin position="12"/>
        <end position="33"/>
    </location>
</feature>
<evidence type="ECO:0000256" key="2">
    <source>
        <dbReference type="ARBA" id="ARBA00007998"/>
    </source>
</evidence>
<keyword evidence="5 8" id="KW-0812">Transmembrane</keyword>
<feature type="transmembrane region" description="Helical" evidence="8">
    <location>
        <begin position="80"/>
        <end position="101"/>
    </location>
</feature>
<dbReference type="Proteomes" id="UP000547209">
    <property type="component" value="Unassembled WGS sequence"/>
</dbReference>
<keyword evidence="3" id="KW-0813">Transport</keyword>
<evidence type="ECO:0000313" key="10">
    <source>
        <dbReference type="Proteomes" id="UP000547209"/>
    </source>
</evidence>
<feature type="transmembrane region" description="Helical" evidence="8">
    <location>
        <begin position="140"/>
        <end position="161"/>
    </location>
</feature>